<dbReference type="InterPro" id="IPR013783">
    <property type="entry name" value="Ig-like_fold"/>
</dbReference>
<dbReference type="EMBL" id="CP095061">
    <property type="protein sequence ID" value="UOQ67149.1"/>
    <property type="molecule type" value="Genomic_DNA"/>
</dbReference>
<feature type="domain" description="Secretion system C-terminal sorting" evidence="2">
    <location>
        <begin position="728"/>
        <end position="800"/>
    </location>
</feature>
<evidence type="ECO:0000313" key="3">
    <source>
        <dbReference type="EMBL" id="UOQ67149.1"/>
    </source>
</evidence>
<protein>
    <submittedName>
        <fullName evidence="3">T9SS type A sorting domain-containing protein</fullName>
    </submittedName>
</protein>
<dbReference type="InterPro" id="IPR013517">
    <property type="entry name" value="FG-GAP"/>
</dbReference>
<dbReference type="InterPro" id="IPR028994">
    <property type="entry name" value="Integrin_alpha_N"/>
</dbReference>
<dbReference type="PANTHER" id="PTHR44103">
    <property type="entry name" value="PROPROTEIN CONVERTASE P"/>
    <property type="match status" value="1"/>
</dbReference>
<dbReference type="InterPro" id="IPR026444">
    <property type="entry name" value="Secre_tail"/>
</dbReference>
<evidence type="ECO:0000313" key="4">
    <source>
        <dbReference type="Proteomes" id="UP000830401"/>
    </source>
</evidence>
<dbReference type="Gene3D" id="2.130.10.130">
    <property type="entry name" value="Integrin alpha, N-terminal"/>
    <property type="match status" value="2"/>
</dbReference>
<dbReference type="Proteomes" id="UP000830401">
    <property type="component" value="Chromosome"/>
</dbReference>
<reference evidence="3" key="1">
    <citation type="submission" date="2022-04" db="EMBL/GenBank/DDBJ databases">
        <title>Hymenobacter sp. isolated from the air.</title>
        <authorList>
            <person name="Won M."/>
            <person name="Lee C.-M."/>
            <person name="Woen H.-Y."/>
            <person name="Kwon S.-W."/>
        </authorList>
    </citation>
    <scope>NUCLEOTIDE SEQUENCE</scope>
    <source>
        <strain evidence="3">5420S-77</strain>
    </source>
</reference>
<gene>
    <name evidence="3" type="ORF">MUN86_04395</name>
</gene>
<accession>A0ABY4G9K6</accession>
<evidence type="ECO:0000256" key="1">
    <source>
        <dbReference type="ARBA" id="ARBA00022729"/>
    </source>
</evidence>
<name>A0ABY4G9K6_9BACT</name>
<dbReference type="Pfam" id="PF13517">
    <property type="entry name" value="FG-GAP_3"/>
    <property type="match status" value="3"/>
</dbReference>
<organism evidence="3 4">
    <name type="scientific">Hymenobacter volaticus</name>
    <dbReference type="NCBI Taxonomy" id="2932254"/>
    <lineage>
        <taxon>Bacteria</taxon>
        <taxon>Pseudomonadati</taxon>
        <taxon>Bacteroidota</taxon>
        <taxon>Cytophagia</taxon>
        <taxon>Cytophagales</taxon>
        <taxon>Hymenobacteraceae</taxon>
        <taxon>Hymenobacter</taxon>
    </lineage>
</organism>
<evidence type="ECO:0000259" key="2">
    <source>
        <dbReference type="Pfam" id="PF18962"/>
    </source>
</evidence>
<sequence length="802" mass="82905">MTNRQVGSSLSSTTPVFTLRFTGAPLNTNSYQAVVAAQNGGTGFVTADFNADNYADFAGFAPGGLLLTLSDGQGGYEPVVSLPAGAGPSYIKAADVDANGAVDLLVGASGQLLLLRNLGSGNGFTTATDLYLNGEGLPQYGEITVDVGDMNADGLPELITLITDAAGNGGKQLVELRNNGNGFNAPTVLLRGQLSGLVIADFNQDNQLDVVVTNTDYPHSLLLLKRNATNTGYATPESSSVGSNSNVLLGLPQVADVNADGRPDVLIEGRIDGVTGIVVALRTTAGFSFQTPIYRGNSLNASLRPIADVDGDGLLDILMSTSNGLLVFRGQSGGSFSQPITFTSIGGGTGLVTGDFNNDGRSDIAGLSRSNGSLTILHYTGAVSNINNAPTLNALVDLTLNEDAPQQNIALSGISNGGDAGQAVTLTAVSSDPSLVPNPTISYFSPTSTGTLRLRPAPNAFGTCTITVTASDGQAQNGTFSRTFQVTVDAVNDQPTLDELPDVVVTQQGTSIVIVPLSGITSGAANENQLLTLTAVVSLASGGISGNPPFVYNSPATTGEYRAYVLALTPGHYATVTLTINDGHSSNNTFSRTFRIYYQPNGSQSNAPTLDPIADITANRALTTQIPVSLAGIDDGDPNQTFPLTVTATSSDPALVALGPVEYTSPNVTGSIPYTVSTTRGGTATISVIVSNSQSQNGSVTRSFRITVPPQVLSTASSLATAAKAIELYPNPAPNGRFWLKSEAAGPADVTIIDLTGRVVWQRQLTSLLQPQQLQLPSATAGIYIMRVRTAMGTTTQRMTVR</sequence>
<dbReference type="Pfam" id="PF18962">
    <property type="entry name" value="Por_Secre_tail"/>
    <property type="match status" value="1"/>
</dbReference>
<dbReference type="SUPFAM" id="SSF69318">
    <property type="entry name" value="Integrin alpha N-terminal domain"/>
    <property type="match status" value="2"/>
</dbReference>
<keyword evidence="1" id="KW-0732">Signal</keyword>
<proteinExistence type="predicted"/>
<dbReference type="PANTHER" id="PTHR44103:SF1">
    <property type="entry name" value="PROPROTEIN CONVERTASE P"/>
    <property type="match status" value="1"/>
</dbReference>
<dbReference type="Gene3D" id="2.60.40.10">
    <property type="entry name" value="Immunoglobulins"/>
    <property type="match status" value="1"/>
</dbReference>
<keyword evidence="4" id="KW-1185">Reference proteome</keyword>
<dbReference type="NCBIfam" id="TIGR04183">
    <property type="entry name" value="Por_Secre_tail"/>
    <property type="match status" value="1"/>
</dbReference>
<dbReference type="RefSeq" id="WP_245122221.1">
    <property type="nucleotide sequence ID" value="NZ_CP095061.1"/>
</dbReference>